<dbReference type="OrthoDB" id="9804747at2"/>
<proteinExistence type="predicted"/>
<dbReference type="Gene3D" id="1.10.3210.10">
    <property type="entry name" value="Hypothetical protein af1432"/>
    <property type="match status" value="1"/>
</dbReference>
<dbReference type="Gene3D" id="3.30.450.40">
    <property type="match status" value="1"/>
</dbReference>
<dbReference type="SMART" id="SM00267">
    <property type="entry name" value="GGDEF"/>
    <property type="match status" value="1"/>
</dbReference>
<dbReference type="SMART" id="SM00065">
    <property type="entry name" value="GAF"/>
    <property type="match status" value="1"/>
</dbReference>
<dbReference type="CDD" id="cd00077">
    <property type="entry name" value="HDc"/>
    <property type="match status" value="1"/>
</dbReference>
<feature type="domain" description="GGDEF" evidence="1">
    <location>
        <begin position="21"/>
        <end position="148"/>
    </location>
</feature>
<dbReference type="InterPro" id="IPR043128">
    <property type="entry name" value="Rev_trsase/Diguanyl_cyclase"/>
</dbReference>
<dbReference type="PROSITE" id="PS50887">
    <property type="entry name" value="GGDEF"/>
    <property type="match status" value="1"/>
</dbReference>
<dbReference type="Proteomes" id="UP000192582">
    <property type="component" value="Unassembled WGS sequence"/>
</dbReference>
<dbReference type="InterPro" id="IPR000160">
    <property type="entry name" value="GGDEF_dom"/>
</dbReference>
<dbReference type="EMBL" id="FWWU01000010">
    <property type="protein sequence ID" value="SMB96985.1"/>
    <property type="molecule type" value="Genomic_DNA"/>
</dbReference>
<name>A0A1W1VUE1_9DEIO</name>
<dbReference type="CDD" id="cd01949">
    <property type="entry name" value="GGDEF"/>
    <property type="match status" value="1"/>
</dbReference>
<organism evidence="3 4">
    <name type="scientific">Deinococcus hopiensis KR-140</name>
    <dbReference type="NCBI Taxonomy" id="695939"/>
    <lineage>
        <taxon>Bacteria</taxon>
        <taxon>Thermotogati</taxon>
        <taxon>Deinococcota</taxon>
        <taxon>Deinococci</taxon>
        <taxon>Deinococcales</taxon>
        <taxon>Deinococcaceae</taxon>
        <taxon>Deinococcus</taxon>
    </lineage>
</organism>
<dbReference type="Gene3D" id="3.30.70.270">
    <property type="match status" value="1"/>
</dbReference>
<dbReference type="Pfam" id="PF13487">
    <property type="entry name" value="HD_5"/>
    <property type="match status" value="1"/>
</dbReference>
<protein>
    <submittedName>
        <fullName evidence="3">Diguanylate cyclase (GGDEF) domain-containing protein/HDIG domain-containing protein</fullName>
    </submittedName>
</protein>
<sequence>MHDTLTGFLRRPDFEAALLHLSGTLGLVDLTALKQVNALHGHAGGDAFIQHVATVLKEAFPSGTLFCRWGGDEFLLFQPESPEEVVRATLERVNSAALHPLPGLQALAFGTCALWHDMPFSQAFALAEEQLQRMKTRLGAQLAGSWSTTALIEFSRQLEQLNSPAEVIKQGLTQLLTLTDFDVAFHFEWSGRQMRAQYVVSRPGVERAGALAPSTDAWIPRSGLALEVDQRQKTVGVTDYPSSPYALPLLVQANVKSALLAPIRSRGVICGSLSLVSVGRWRTITPQLEHLLDIAALRLEHVLELRRTERAVRMSFEGGLLGLGAALEARDLETHGHTQRVATLSIKLGVLLGLQGQDLDQLRQGAYLHDIGKLAIPDAILLKPGKLTREEWQLMQLHAHKGWEMAQRIPMLPEATLDLIRHHHERWDGRGYPDGLTGENIPLLARIFAVCDVYDALVSVRPYKSAWTVSEALEEVAEQGGRQFDPAVVEVFLKLFQETAEEV</sequence>
<dbReference type="SUPFAM" id="SSF55781">
    <property type="entry name" value="GAF domain-like"/>
    <property type="match status" value="1"/>
</dbReference>
<gene>
    <name evidence="3" type="ORF">SAMN00790413_06266</name>
</gene>
<dbReference type="InterPro" id="IPR052020">
    <property type="entry name" value="Cyclic_di-GMP/3'3'-cGAMP_PDE"/>
</dbReference>
<dbReference type="SUPFAM" id="SSF55073">
    <property type="entry name" value="Nucleotide cyclase"/>
    <property type="match status" value="1"/>
</dbReference>
<dbReference type="InterPro" id="IPR006675">
    <property type="entry name" value="HDIG_dom"/>
</dbReference>
<dbReference type="RefSeq" id="WP_084051118.1">
    <property type="nucleotide sequence ID" value="NZ_FWWU01000010.1"/>
</dbReference>
<dbReference type="NCBIfam" id="TIGR00254">
    <property type="entry name" value="GGDEF"/>
    <property type="match status" value="1"/>
</dbReference>
<evidence type="ECO:0000259" key="1">
    <source>
        <dbReference type="PROSITE" id="PS50887"/>
    </source>
</evidence>
<keyword evidence="4" id="KW-1185">Reference proteome</keyword>
<dbReference type="AlphaFoldDB" id="A0A1W1VUE1"/>
<dbReference type="InterPro" id="IPR037522">
    <property type="entry name" value="HD_GYP_dom"/>
</dbReference>
<dbReference type="InterPro" id="IPR003018">
    <property type="entry name" value="GAF"/>
</dbReference>
<dbReference type="InterPro" id="IPR003607">
    <property type="entry name" value="HD/PDEase_dom"/>
</dbReference>
<reference evidence="3 4" key="1">
    <citation type="submission" date="2017-04" db="EMBL/GenBank/DDBJ databases">
        <authorList>
            <person name="Afonso C.L."/>
            <person name="Miller P.J."/>
            <person name="Scott M.A."/>
            <person name="Spackman E."/>
            <person name="Goraichik I."/>
            <person name="Dimitrov K.M."/>
            <person name="Suarez D.L."/>
            <person name="Swayne D.E."/>
        </authorList>
    </citation>
    <scope>NUCLEOTIDE SEQUENCE [LARGE SCALE GENOMIC DNA]</scope>
    <source>
        <strain evidence="3 4">KR-140</strain>
    </source>
</reference>
<dbReference type="Pfam" id="PF00990">
    <property type="entry name" value="GGDEF"/>
    <property type="match status" value="1"/>
</dbReference>
<dbReference type="InterPro" id="IPR029787">
    <property type="entry name" value="Nucleotide_cyclase"/>
</dbReference>
<evidence type="ECO:0000313" key="3">
    <source>
        <dbReference type="EMBL" id="SMB96985.1"/>
    </source>
</evidence>
<dbReference type="PANTHER" id="PTHR45228">
    <property type="entry name" value="CYCLIC DI-GMP PHOSPHODIESTERASE TM_0186-RELATED"/>
    <property type="match status" value="1"/>
</dbReference>
<feature type="domain" description="HD-GYP" evidence="2">
    <location>
        <begin position="312"/>
        <end position="503"/>
    </location>
</feature>
<dbReference type="SUPFAM" id="SSF109604">
    <property type="entry name" value="HD-domain/PDEase-like"/>
    <property type="match status" value="1"/>
</dbReference>
<evidence type="ECO:0000259" key="2">
    <source>
        <dbReference type="PROSITE" id="PS51832"/>
    </source>
</evidence>
<dbReference type="InterPro" id="IPR029016">
    <property type="entry name" value="GAF-like_dom_sf"/>
</dbReference>
<accession>A0A1W1VUE1</accession>
<dbReference type="STRING" id="695939.SAMN00790413_06266"/>
<dbReference type="PROSITE" id="PS51832">
    <property type="entry name" value="HD_GYP"/>
    <property type="match status" value="1"/>
</dbReference>
<evidence type="ECO:0000313" key="4">
    <source>
        <dbReference type="Proteomes" id="UP000192582"/>
    </source>
</evidence>
<dbReference type="NCBIfam" id="TIGR00277">
    <property type="entry name" value="HDIG"/>
    <property type="match status" value="1"/>
</dbReference>
<dbReference type="SMART" id="SM00471">
    <property type="entry name" value="HDc"/>
    <property type="match status" value="1"/>
</dbReference>